<dbReference type="GO" id="GO:0016747">
    <property type="term" value="F:acyltransferase activity, transferring groups other than amino-acyl groups"/>
    <property type="evidence" value="ECO:0007669"/>
    <property type="project" value="InterPro"/>
</dbReference>
<dbReference type="SUPFAM" id="SSF55729">
    <property type="entry name" value="Acyl-CoA N-acyltransferases (Nat)"/>
    <property type="match status" value="1"/>
</dbReference>
<dbReference type="KEGG" id="apal:BN85403260"/>
<dbReference type="Proteomes" id="UP000032740">
    <property type="component" value="Chromosome"/>
</dbReference>
<dbReference type="PROSITE" id="PS51186">
    <property type="entry name" value="GNAT"/>
    <property type="match status" value="1"/>
</dbReference>
<dbReference type="InterPro" id="IPR000182">
    <property type="entry name" value="GNAT_dom"/>
</dbReference>
<evidence type="ECO:0000313" key="3">
    <source>
        <dbReference type="Proteomes" id="UP000032740"/>
    </source>
</evidence>
<dbReference type="EMBL" id="FO681347">
    <property type="protein sequence ID" value="CCV63903.1"/>
    <property type="molecule type" value="Genomic_DNA"/>
</dbReference>
<keyword evidence="2" id="KW-0808">Transferase</keyword>
<name>U4KK60_ALTPJ</name>
<organism evidence="2 3">
    <name type="scientific">Alteracholeplasma palmae (strain ATCC 49389 / J233)</name>
    <name type="common">Acholeplasma palmae</name>
    <dbReference type="NCBI Taxonomy" id="1318466"/>
    <lineage>
        <taxon>Bacteria</taxon>
        <taxon>Bacillati</taxon>
        <taxon>Mycoplasmatota</taxon>
        <taxon>Mollicutes</taxon>
        <taxon>Acholeplasmatales</taxon>
        <taxon>Acholeplasmataceae</taxon>
        <taxon>Acholeplasma</taxon>
    </lineage>
</organism>
<dbReference type="InterPro" id="IPR016181">
    <property type="entry name" value="Acyl_CoA_acyltransferase"/>
</dbReference>
<dbReference type="AlphaFoldDB" id="U4KK60"/>
<reference evidence="2 3" key="1">
    <citation type="journal article" date="2013" name="J. Mol. Microbiol. Biotechnol.">
        <title>Analysis of the Complete Genomes of Acholeplasma brassicae , A. palmae and A. laidlawii and Their Comparison to the Obligate Parasites from ' Candidatus Phytoplasma'.</title>
        <authorList>
            <person name="Kube M."/>
            <person name="Siewert C."/>
            <person name="Migdoll A.M."/>
            <person name="Duduk B."/>
            <person name="Holz S."/>
            <person name="Rabus R."/>
            <person name="Seemuller E."/>
            <person name="Mitrovic J."/>
            <person name="Muller I."/>
            <person name="Buttner C."/>
            <person name="Reinhardt R."/>
        </authorList>
    </citation>
    <scope>NUCLEOTIDE SEQUENCE [LARGE SCALE GENOMIC DNA]</scope>
    <source>
        <strain evidence="2 3">J233</strain>
    </source>
</reference>
<dbReference type="Pfam" id="PF13508">
    <property type="entry name" value="Acetyltransf_7"/>
    <property type="match status" value="1"/>
</dbReference>
<dbReference type="HOGENOM" id="CLU_2784373_0_0_14"/>
<feature type="domain" description="N-acetyltransferase" evidence="1">
    <location>
        <begin position="1"/>
        <end position="68"/>
    </location>
</feature>
<sequence length="68" mass="8048">MDEKSFFIDDLCVDEEKRGLSIGKKLLDDLEIYIGKRKVSLNVWFKNEAAIKFYEKIGFKVLKYVLEK</sequence>
<evidence type="ECO:0000313" key="2">
    <source>
        <dbReference type="EMBL" id="CCV63903.1"/>
    </source>
</evidence>
<dbReference type="CDD" id="cd04301">
    <property type="entry name" value="NAT_SF"/>
    <property type="match status" value="1"/>
</dbReference>
<keyword evidence="3" id="KW-1185">Reference proteome</keyword>
<proteinExistence type="predicted"/>
<dbReference type="STRING" id="1318466.BN85403260"/>
<evidence type="ECO:0000259" key="1">
    <source>
        <dbReference type="PROSITE" id="PS51186"/>
    </source>
</evidence>
<accession>U4KK60</accession>
<protein>
    <submittedName>
        <fullName evidence="2">Acetyltransferase</fullName>
    </submittedName>
</protein>
<gene>
    <name evidence="2" type="ORF">BN85403260</name>
</gene>
<dbReference type="OrthoDB" id="9796171at2"/>
<dbReference type="RefSeq" id="WP_026656198.1">
    <property type="nucleotide sequence ID" value="NC_022538.1"/>
</dbReference>
<dbReference type="Gene3D" id="3.40.630.30">
    <property type="match status" value="1"/>
</dbReference>